<name>A0AAU2A641_9ACTN</name>
<proteinExistence type="predicted"/>
<feature type="region of interest" description="Disordered" evidence="1">
    <location>
        <begin position="236"/>
        <end position="307"/>
    </location>
</feature>
<keyword evidence="3" id="KW-0732">Signal</keyword>
<evidence type="ECO:0000256" key="2">
    <source>
        <dbReference type="SAM" id="Phobius"/>
    </source>
</evidence>
<feature type="transmembrane region" description="Helical" evidence="2">
    <location>
        <begin position="313"/>
        <end position="335"/>
    </location>
</feature>
<evidence type="ECO:0008006" key="5">
    <source>
        <dbReference type="Google" id="ProtNLM"/>
    </source>
</evidence>
<protein>
    <recommendedName>
        <fullName evidence="5">Ig-like domain-containing protein</fullName>
    </recommendedName>
</protein>
<feature type="compositionally biased region" description="Gly residues" evidence="1">
    <location>
        <begin position="285"/>
        <end position="305"/>
    </location>
</feature>
<reference evidence="4" key="1">
    <citation type="submission" date="2022-10" db="EMBL/GenBank/DDBJ databases">
        <title>The complete genomes of actinobacterial strains from the NBC collection.</title>
        <authorList>
            <person name="Joergensen T.S."/>
            <person name="Alvarez Arevalo M."/>
            <person name="Sterndorff E.B."/>
            <person name="Faurdal D."/>
            <person name="Vuksanovic O."/>
            <person name="Mourched A.-S."/>
            <person name="Charusanti P."/>
            <person name="Shaw S."/>
            <person name="Blin K."/>
            <person name="Weber T."/>
        </authorList>
    </citation>
    <scope>NUCLEOTIDE SEQUENCE</scope>
    <source>
        <strain evidence="4">NBC_00093</strain>
    </source>
</reference>
<gene>
    <name evidence="4" type="ORF">OHA22_26625</name>
</gene>
<keyword evidence="2" id="KW-0812">Transmembrane</keyword>
<evidence type="ECO:0000313" key="4">
    <source>
        <dbReference type="EMBL" id="WTT18850.1"/>
    </source>
</evidence>
<keyword evidence="2" id="KW-0472">Membrane</keyword>
<feature type="signal peptide" evidence="3">
    <location>
        <begin position="1"/>
        <end position="35"/>
    </location>
</feature>
<dbReference type="EMBL" id="CP108222">
    <property type="protein sequence ID" value="WTT18850.1"/>
    <property type="molecule type" value="Genomic_DNA"/>
</dbReference>
<evidence type="ECO:0000256" key="3">
    <source>
        <dbReference type="SAM" id="SignalP"/>
    </source>
</evidence>
<keyword evidence="2" id="KW-1133">Transmembrane helix</keyword>
<evidence type="ECO:0000256" key="1">
    <source>
        <dbReference type="SAM" id="MobiDB-lite"/>
    </source>
</evidence>
<feature type="chain" id="PRO_5043390183" description="Ig-like domain-containing protein" evidence="3">
    <location>
        <begin position="36"/>
        <end position="394"/>
    </location>
</feature>
<accession>A0AAU2A641</accession>
<feature type="compositionally biased region" description="Low complexity" evidence="1">
    <location>
        <begin position="242"/>
        <end position="284"/>
    </location>
</feature>
<dbReference type="AlphaFoldDB" id="A0AAU2A641"/>
<feature type="region of interest" description="Disordered" evidence="1">
    <location>
        <begin position="355"/>
        <end position="394"/>
    </location>
</feature>
<sequence>MSSVARTLGRLLTAVLLSTAVALGPTAFSGPGAMAAPGAYIEINETHGPPGTVIGVRGGGFDDCYPESDEDSEGETTDWEPGTVELSMGDAAPATHVSVNDPESTAEAGTFESSLTVSDDAEPGDHQVTAECVTGPYSKAEKTFTVDTKEEAALTLDPAEGRPEAEFVADGSAFNCSSVDVAWDDTESLATAVPVSETGTFTERLQVPEGASEGTHTVRAVCTDYAKYGDDDADFTVLTSPTNETTSGNQTNGETTTGTNGEPNGETSTGTTGETNGETSTGTNGQVGGTSDGGTSDGGTVGGTGSVDSSTPVGLVVGPALGGVLLLAAAGLALVRHRQRGPRWVHDHVSTALRPGTARSAVREPYDTGPPTRTVRLEPHLDPGDQSVDGTDRG</sequence>
<organism evidence="4">
    <name type="scientific">Streptomyces sp. NBC_00093</name>
    <dbReference type="NCBI Taxonomy" id="2975649"/>
    <lineage>
        <taxon>Bacteria</taxon>
        <taxon>Bacillati</taxon>
        <taxon>Actinomycetota</taxon>
        <taxon>Actinomycetes</taxon>
        <taxon>Kitasatosporales</taxon>
        <taxon>Streptomycetaceae</taxon>
        <taxon>Streptomyces</taxon>
    </lineage>
</organism>